<dbReference type="InterPro" id="IPR054910">
    <property type="entry name" value="OlefBLtnSynShew"/>
</dbReference>
<dbReference type="NCBIfam" id="NF006754">
    <property type="entry name" value="PRK09274.1"/>
    <property type="match status" value="1"/>
</dbReference>
<dbReference type="EMBL" id="JAUOES010000017">
    <property type="protein sequence ID" value="MDT3281562.1"/>
    <property type="molecule type" value="Genomic_DNA"/>
</dbReference>
<dbReference type="InterPro" id="IPR050237">
    <property type="entry name" value="ATP-dep_AMP-bd_enzyme"/>
</dbReference>
<keyword evidence="2" id="KW-0436">Ligase</keyword>
<dbReference type="PROSITE" id="PS00455">
    <property type="entry name" value="AMP_BINDING"/>
    <property type="match status" value="1"/>
</dbReference>
<evidence type="ECO:0000313" key="3">
    <source>
        <dbReference type="Proteomes" id="UP001249505"/>
    </source>
</evidence>
<name>A0ABU3G4W8_9GAMM</name>
<dbReference type="PANTHER" id="PTHR43767">
    <property type="entry name" value="LONG-CHAIN-FATTY-ACID--COA LIGASE"/>
    <property type="match status" value="1"/>
</dbReference>
<dbReference type="InterPro" id="IPR020845">
    <property type="entry name" value="AMP-binding_CS"/>
</dbReference>
<reference evidence="2 3" key="1">
    <citation type="submission" date="2023-07" db="EMBL/GenBank/DDBJ databases">
        <title>Novel Shewanella species isolated from Baltic Sea sediments.</title>
        <authorList>
            <person name="Martin-Rodriguez A.J."/>
        </authorList>
    </citation>
    <scope>NUCLEOTIDE SEQUENCE [LARGE SCALE GENOMIC DNA]</scope>
    <source>
        <strain evidence="2 3">SP2S1-2</strain>
    </source>
</reference>
<feature type="domain" description="AMP-dependent synthetase/ligase" evidence="1">
    <location>
        <begin position="70"/>
        <end position="460"/>
    </location>
</feature>
<dbReference type="Proteomes" id="UP001249505">
    <property type="component" value="Unassembled WGS sequence"/>
</dbReference>
<evidence type="ECO:0000259" key="1">
    <source>
        <dbReference type="Pfam" id="PF00501"/>
    </source>
</evidence>
<dbReference type="Gene3D" id="3.40.50.12780">
    <property type="entry name" value="N-terminal domain of ligase-like"/>
    <property type="match status" value="1"/>
</dbReference>
<sequence length="629" mass="67809">MSTLLETEVTPLLAAVVTPLDTSLLTGTSASAMASDANICRHLKQAAHAIPHHLAVAVQSAQGASVANLRYSELDFLNLDRQSDAIAFALNAHGIERGMKAVLMVTPSLDFFALTFALFKAGIIPILVDPGMGINNLKQCFAEAAPDAFIGIPKAHIARRLFGWGKGSIKSLLNVDGGKTGLPARLIRIATGAISLSTLLQNSSSRHSSSLNASTQHASAQHAEYPMVMLKSDEMAAILFTSGSTGTPKGVVYSHGMFEAQIKALKNDYGICHGERDLATFPLFSLFGPALGMASIVPEMDASKPITANPEFLFAAIEKYQCSNIFVNPALLERLGRAGEQKQHKLPSVQRVISAGAPATIASIARFSKMLSQGVPILNSYGATESLPISMIASDALFATTDITDNGGGICVGGAIDGVTIRIIGISEAVIPEWDEALVLNNGEIGEIVVQGPMVSQSYYLNNSQHDSQNENQGNSATAAAKMWDSATNSFRHRMGDLGYIDDQGRLWMCGRKAHRVDATRKGQLVKRYYSIPCERIFNTHPNVKRSALVGVKVANEIEPLICIELDQSLVCNKSQQLYQDLITIAEQFAQTQGIRRFLIHPDFPVDVRHNAKIFREKLAVWAQSQTKG</sequence>
<evidence type="ECO:0000313" key="2">
    <source>
        <dbReference type="EMBL" id="MDT3281562.1"/>
    </source>
</evidence>
<dbReference type="NCBIfam" id="NF045785">
    <property type="entry name" value="OlefBLtnSynShew"/>
    <property type="match status" value="1"/>
</dbReference>
<proteinExistence type="predicted"/>
<protein>
    <submittedName>
        <fullName evidence="2">Fatty acid CoA ligase family protein</fullName>
    </submittedName>
</protein>
<dbReference type="InterPro" id="IPR042099">
    <property type="entry name" value="ANL_N_sf"/>
</dbReference>
<dbReference type="SUPFAM" id="SSF56801">
    <property type="entry name" value="Acetyl-CoA synthetase-like"/>
    <property type="match status" value="1"/>
</dbReference>
<dbReference type="CDD" id="cd05910">
    <property type="entry name" value="FACL_like_1"/>
    <property type="match status" value="1"/>
</dbReference>
<organism evidence="2 3">
    <name type="scientific">Shewanella scandinavica</name>
    <dbReference type="NCBI Taxonomy" id="3063538"/>
    <lineage>
        <taxon>Bacteria</taxon>
        <taxon>Pseudomonadati</taxon>
        <taxon>Pseudomonadota</taxon>
        <taxon>Gammaproteobacteria</taxon>
        <taxon>Alteromonadales</taxon>
        <taxon>Shewanellaceae</taxon>
        <taxon>Shewanella</taxon>
    </lineage>
</organism>
<accession>A0ABU3G4W8</accession>
<keyword evidence="3" id="KW-1185">Reference proteome</keyword>
<dbReference type="InterPro" id="IPR000873">
    <property type="entry name" value="AMP-dep_synth/lig_dom"/>
</dbReference>
<dbReference type="Pfam" id="PF00501">
    <property type="entry name" value="AMP-binding"/>
    <property type="match status" value="1"/>
</dbReference>
<dbReference type="RefSeq" id="WP_311899982.1">
    <property type="nucleotide sequence ID" value="NZ_JAUOES010000017.1"/>
</dbReference>
<dbReference type="PANTHER" id="PTHR43767:SF1">
    <property type="entry name" value="NONRIBOSOMAL PEPTIDE SYNTHASE PES1 (EUROFUNG)-RELATED"/>
    <property type="match status" value="1"/>
</dbReference>
<dbReference type="GO" id="GO:0016874">
    <property type="term" value="F:ligase activity"/>
    <property type="evidence" value="ECO:0007669"/>
    <property type="project" value="UniProtKB-KW"/>
</dbReference>
<gene>
    <name evidence="2" type="ORF">Q4Q50_14855</name>
</gene>
<comment type="caution">
    <text evidence="2">The sequence shown here is derived from an EMBL/GenBank/DDBJ whole genome shotgun (WGS) entry which is preliminary data.</text>
</comment>